<accession>A0AAP6HD39</accession>
<protein>
    <recommendedName>
        <fullName evidence="3">DUF4595 domain-containing protein</fullName>
    </recommendedName>
</protein>
<dbReference type="RefSeq" id="WP_153935255.1">
    <property type="nucleotide sequence ID" value="NZ_CP110126.1"/>
</dbReference>
<dbReference type="NCBIfam" id="TIGR01643">
    <property type="entry name" value="YD_repeat_2x"/>
    <property type="match status" value="1"/>
</dbReference>
<name>A0AAP6HD39_RIEAN</name>
<sequence length="282" mass="32313">MKKSFYLLSTVALAALFMVSCNKRDEEISPLSQEVILPYKVETTYFEDNNEEKENIYLTYDGTKLSKEVVVFPNKSKDSLVYTYQGDLITKIKGEKTETSYEYDSNGNLTKETFISNYPSQTSTEAYTYKLNGNTVEVTLEEINKKDGNIIYKKEGFYTYTITPNKQILKRVGKEVSSSYGSATLILSNETSIEEEYTYDDRNSLFKNISGFDKLGYSQDAIYLSKGGTNNMLTKSGKQNQMTTLYGYKYSYNDKNFPTEIENTRDGKKRSISKIEYKVVSK</sequence>
<gene>
    <name evidence="1" type="ORF">PG303_03685</name>
</gene>
<dbReference type="InterPro" id="IPR006530">
    <property type="entry name" value="YD"/>
</dbReference>
<dbReference type="AlphaFoldDB" id="A0AAP6HD39"/>
<evidence type="ECO:0000313" key="2">
    <source>
        <dbReference type="Proteomes" id="UP001284033"/>
    </source>
</evidence>
<comment type="caution">
    <text evidence="1">The sequence shown here is derived from an EMBL/GenBank/DDBJ whole genome shotgun (WGS) entry which is preliminary data.</text>
</comment>
<proteinExistence type="predicted"/>
<dbReference type="EMBL" id="JAQZHK010000002">
    <property type="protein sequence ID" value="MDY3512319.1"/>
    <property type="molecule type" value="Genomic_DNA"/>
</dbReference>
<dbReference type="Gene3D" id="2.180.10.10">
    <property type="entry name" value="RHS repeat-associated core"/>
    <property type="match status" value="1"/>
</dbReference>
<reference evidence="1" key="1">
    <citation type="submission" date="2023-01" db="EMBL/GenBank/DDBJ databases">
        <title>Genome-based studies on antimicrobial resistance profiles of Riemerella anatipestifer in China, 1994 to 2021.</title>
        <authorList>
            <person name="Yang Z."/>
            <person name="Zhu D."/>
        </authorList>
    </citation>
    <scope>NUCLEOTIDE SEQUENCE</scope>
    <source>
        <strain evidence="1">RCAD1218</strain>
    </source>
</reference>
<dbReference type="PROSITE" id="PS51257">
    <property type="entry name" value="PROKAR_LIPOPROTEIN"/>
    <property type="match status" value="1"/>
</dbReference>
<evidence type="ECO:0000313" key="1">
    <source>
        <dbReference type="EMBL" id="MDY3512319.1"/>
    </source>
</evidence>
<evidence type="ECO:0008006" key="3">
    <source>
        <dbReference type="Google" id="ProtNLM"/>
    </source>
</evidence>
<organism evidence="1 2">
    <name type="scientific">Riemerella anatipestifer</name>
    <name type="common">Moraxella anatipestifer</name>
    <dbReference type="NCBI Taxonomy" id="34085"/>
    <lineage>
        <taxon>Bacteria</taxon>
        <taxon>Pseudomonadati</taxon>
        <taxon>Bacteroidota</taxon>
        <taxon>Flavobacteriia</taxon>
        <taxon>Flavobacteriales</taxon>
        <taxon>Weeksellaceae</taxon>
        <taxon>Riemerella</taxon>
    </lineage>
</organism>
<dbReference type="Proteomes" id="UP001284033">
    <property type="component" value="Unassembled WGS sequence"/>
</dbReference>